<proteinExistence type="predicted"/>
<dbReference type="EMBL" id="AYYX01000006">
    <property type="protein sequence ID" value="KRM89384.1"/>
    <property type="molecule type" value="Genomic_DNA"/>
</dbReference>
<dbReference type="Proteomes" id="UP000051576">
    <property type="component" value="Unassembled WGS sequence"/>
</dbReference>
<accession>A0A0R2CCD6</accession>
<dbReference type="PATRIC" id="fig|1133569.4.peg.1914"/>
<organism evidence="1 2">
    <name type="scientific">Liquorilactobacillus vini DSM 20605</name>
    <dbReference type="NCBI Taxonomy" id="1133569"/>
    <lineage>
        <taxon>Bacteria</taxon>
        <taxon>Bacillati</taxon>
        <taxon>Bacillota</taxon>
        <taxon>Bacilli</taxon>
        <taxon>Lactobacillales</taxon>
        <taxon>Lactobacillaceae</taxon>
        <taxon>Liquorilactobacillus</taxon>
    </lineage>
</organism>
<gene>
    <name evidence="1" type="ORF">FD21_GL001769</name>
</gene>
<keyword evidence="2" id="KW-1185">Reference proteome</keyword>
<dbReference type="STRING" id="1133569.FD21_GL001769"/>
<comment type="caution">
    <text evidence="1">The sequence shown here is derived from an EMBL/GenBank/DDBJ whole genome shotgun (WGS) entry which is preliminary data.</text>
</comment>
<protein>
    <submittedName>
        <fullName evidence="1">Uncharacterized protein</fullName>
    </submittedName>
</protein>
<evidence type="ECO:0000313" key="1">
    <source>
        <dbReference type="EMBL" id="KRM89384.1"/>
    </source>
</evidence>
<name>A0A0R2CCD6_9LACO</name>
<dbReference type="AlphaFoldDB" id="A0A0R2CCD6"/>
<evidence type="ECO:0000313" key="2">
    <source>
        <dbReference type="Proteomes" id="UP000051576"/>
    </source>
</evidence>
<reference evidence="1 2" key="1">
    <citation type="journal article" date="2015" name="Genome Announc.">
        <title>Expanding the biotechnology potential of lactobacilli through comparative genomics of 213 strains and associated genera.</title>
        <authorList>
            <person name="Sun Z."/>
            <person name="Harris H.M."/>
            <person name="McCann A."/>
            <person name="Guo C."/>
            <person name="Argimon S."/>
            <person name="Zhang W."/>
            <person name="Yang X."/>
            <person name="Jeffery I.B."/>
            <person name="Cooney J.C."/>
            <person name="Kagawa T.F."/>
            <person name="Liu W."/>
            <person name="Song Y."/>
            <person name="Salvetti E."/>
            <person name="Wrobel A."/>
            <person name="Rasinkangas P."/>
            <person name="Parkhill J."/>
            <person name="Rea M.C."/>
            <person name="O'Sullivan O."/>
            <person name="Ritari J."/>
            <person name="Douillard F.P."/>
            <person name="Paul Ross R."/>
            <person name="Yang R."/>
            <person name="Briner A.E."/>
            <person name="Felis G.E."/>
            <person name="de Vos W.M."/>
            <person name="Barrangou R."/>
            <person name="Klaenhammer T.R."/>
            <person name="Caufield P.W."/>
            <person name="Cui Y."/>
            <person name="Zhang H."/>
            <person name="O'Toole P.W."/>
        </authorList>
    </citation>
    <scope>NUCLEOTIDE SEQUENCE [LARGE SCALE GENOMIC DNA]</scope>
    <source>
        <strain evidence="1 2">DSM 20605</strain>
    </source>
</reference>
<sequence length="93" mass="10848">MKTNRKNDTALYYTMLEQTKTSPDNVFALGCKNFFRGLKVIDDGDYEEGIKAISATFELYQKLGLEDMYRKQVTILQDILSTRLQESSRQRRV</sequence>